<accession>A0A1N7H8H9</accession>
<gene>
    <name evidence="1" type="ORF">SAMN05421752_1326</name>
</gene>
<evidence type="ECO:0000313" key="1">
    <source>
        <dbReference type="EMBL" id="SIS21101.1"/>
    </source>
</evidence>
<sequence>MSAEAIAEKFCMDVDHWYDFEVETRNIASFEGLQHPVHQRGAVITWEILD</sequence>
<dbReference type="STRING" id="308853.SAMN05421752_1326"/>
<keyword evidence="2" id="KW-1185">Reference proteome</keyword>
<proteinExistence type="predicted"/>
<name>A0A1N7H8H9_9EURY</name>
<dbReference type="RefSeq" id="WP_216819695.1">
    <property type="nucleotide sequence ID" value="NZ_FTNR01000032.1"/>
</dbReference>
<dbReference type="AlphaFoldDB" id="A0A1N7H8H9"/>
<dbReference type="Proteomes" id="UP000185936">
    <property type="component" value="Unassembled WGS sequence"/>
</dbReference>
<evidence type="ECO:0000313" key="2">
    <source>
        <dbReference type="Proteomes" id="UP000185936"/>
    </source>
</evidence>
<reference evidence="2" key="1">
    <citation type="submission" date="2017-01" db="EMBL/GenBank/DDBJ databases">
        <authorList>
            <person name="Varghese N."/>
            <person name="Submissions S."/>
        </authorList>
    </citation>
    <scope>NUCLEOTIDE SEQUENCE [LARGE SCALE GENOMIC DNA]</scope>
    <source>
        <strain evidence="2">type strain: HArc-</strain>
    </source>
</reference>
<dbReference type="EMBL" id="FTNR01000032">
    <property type="protein sequence ID" value="SIS21101.1"/>
    <property type="molecule type" value="Genomic_DNA"/>
</dbReference>
<organism evidence="1 2">
    <name type="scientific">Natronorubrum thiooxidans</name>
    <dbReference type="NCBI Taxonomy" id="308853"/>
    <lineage>
        <taxon>Archaea</taxon>
        <taxon>Methanobacteriati</taxon>
        <taxon>Methanobacteriota</taxon>
        <taxon>Stenosarchaea group</taxon>
        <taxon>Halobacteria</taxon>
        <taxon>Halobacteriales</taxon>
        <taxon>Natrialbaceae</taxon>
        <taxon>Natronorubrum</taxon>
    </lineage>
</organism>
<dbReference type="OrthoDB" id="193791at2157"/>
<protein>
    <submittedName>
        <fullName evidence="1">Uncharacterized protein</fullName>
    </submittedName>
</protein>